<dbReference type="PANTHER" id="PTHR22930:SF85">
    <property type="entry name" value="GH03217P-RELATED"/>
    <property type="match status" value="1"/>
</dbReference>
<comment type="similarity">
    <text evidence="3">Belongs to the HARBI1 family.</text>
</comment>
<evidence type="ECO:0000256" key="7">
    <source>
        <dbReference type="ARBA" id="ARBA00023242"/>
    </source>
</evidence>
<comment type="cofactor">
    <cofactor evidence="1">
        <name>a divalent metal cation</name>
        <dbReference type="ChEBI" id="CHEBI:60240"/>
    </cofactor>
</comment>
<dbReference type="InterPro" id="IPR045249">
    <property type="entry name" value="HARBI1-like"/>
</dbReference>
<dbReference type="GO" id="GO:0005634">
    <property type="term" value="C:nucleus"/>
    <property type="evidence" value="ECO:0007669"/>
    <property type="project" value="UniProtKB-SubCell"/>
</dbReference>
<evidence type="ECO:0000313" key="9">
    <source>
        <dbReference type="EMBL" id="KIJ35053.1"/>
    </source>
</evidence>
<dbReference type="PANTHER" id="PTHR22930">
    <property type="match status" value="1"/>
</dbReference>
<proteinExistence type="inferred from homology"/>
<evidence type="ECO:0000256" key="1">
    <source>
        <dbReference type="ARBA" id="ARBA00001968"/>
    </source>
</evidence>
<feature type="non-terminal residue" evidence="9">
    <location>
        <position position="269"/>
    </location>
</feature>
<dbReference type="GO" id="GO:0004518">
    <property type="term" value="F:nuclease activity"/>
    <property type="evidence" value="ECO:0007669"/>
    <property type="project" value="UniProtKB-KW"/>
</dbReference>
<dbReference type="GO" id="GO:0016787">
    <property type="term" value="F:hydrolase activity"/>
    <property type="evidence" value="ECO:0007669"/>
    <property type="project" value="UniProtKB-KW"/>
</dbReference>
<keyword evidence="5" id="KW-0479">Metal-binding</keyword>
<sequence length="269" mass="31056">DEDELPAPLLSNLYLNMLQQLHSSRYLKQWVSIPKTHEQLWLTLNVYKMEHPELFRSYLRISPATFDALVQTIQLHPVFRNQSYQEQIPVNQQLAIALYRFGHYGNAASVQKVGLWAGFGYGTVDLCTKRVMTAVCDAGFRCVVMQWPNAKQKEDAKVWVESQTCPSWCDGWLMVDGTLVPLFAHPGFYGNSWYDQKSNYSLNVQLISTPNLRIIDYGVGLPGSQHDTTAWKETRMVNPARNRFQRDGEWVWADTAYPLQTWCQAPYKK</sequence>
<accession>A0A0C9TX82</accession>
<keyword evidence="7" id="KW-0539">Nucleus</keyword>
<feature type="domain" description="DDE Tnp4" evidence="8">
    <location>
        <begin position="175"/>
        <end position="268"/>
    </location>
</feature>
<keyword evidence="6" id="KW-0378">Hydrolase</keyword>
<reference evidence="9 10" key="1">
    <citation type="submission" date="2014-06" db="EMBL/GenBank/DDBJ databases">
        <title>Evolutionary Origins and Diversification of the Mycorrhizal Mutualists.</title>
        <authorList>
            <consortium name="DOE Joint Genome Institute"/>
            <consortium name="Mycorrhizal Genomics Consortium"/>
            <person name="Kohler A."/>
            <person name="Kuo A."/>
            <person name="Nagy L.G."/>
            <person name="Floudas D."/>
            <person name="Copeland A."/>
            <person name="Barry K.W."/>
            <person name="Cichocki N."/>
            <person name="Veneault-Fourrey C."/>
            <person name="LaButti K."/>
            <person name="Lindquist E.A."/>
            <person name="Lipzen A."/>
            <person name="Lundell T."/>
            <person name="Morin E."/>
            <person name="Murat C."/>
            <person name="Riley R."/>
            <person name="Ohm R."/>
            <person name="Sun H."/>
            <person name="Tunlid A."/>
            <person name="Henrissat B."/>
            <person name="Grigoriev I.V."/>
            <person name="Hibbett D.S."/>
            <person name="Martin F."/>
        </authorList>
    </citation>
    <scope>NUCLEOTIDE SEQUENCE [LARGE SCALE GENOMIC DNA]</scope>
    <source>
        <strain evidence="9 10">SS14</strain>
    </source>
</reference>
<dbReference type="AlphaFoldDB" id="A0A0C9TX82"/>
<protein>
    <submittedName>
        <fullName evidence="9">Unplaced genomic scaffold SPHSTscaffold_118, whole genome shotgun sequence</fullName>
    </submittedName>
</protein>
<evidence type="ECO:0000256" key="4">
    <source>
        <dbReference type="ARBA" id="ARBA00022722"/>
    </source>
</evidence>
<keyword evidence="4" id="KW-0540">Nuclease</keyword>
<dbReference type="EMBL" id="KN837193">
    <property type="protein sequence ID" value="KIJ35053.1"/>
    <property type="molecule type" value="Genomic_DNA"/>
</dbReference>
<evidence type="ECO:0000256" key="5">
    <source>
        <dbReference type="ARBA" id="ARBA00022723"/>
    </source>
</evidence>
<name>A0A0C9TX82_SPHS4</name>
<gene>
    <name evidence="9" type="ORF">M422DRAFT_80923</name>
</gene>
<evidence type="ECO:0000313" key="10">
    <source>
        <dbReference type="Proteomes" id="UP000054279"/>
    </source>
</evidence>
<evidence type="ECO:0000259" key="8">
    <source>
        <dbReference type="Pfam" id="PF13359"/>
    </source>
</evidence>
<dbReference type="HOGENOM" id="CLU_018552_1_4_1"/>
<keyword evidence="10" id="KW-1185">Reference proteome</keyword>
<evidence type="ECO:0000256" key="6">
    <source>
        <dbReference type="ARBA" id="ARBA00022801"/>
    </source>
</evidence>
<dbReference type="GO" id="GO:0046872">
    <property type="term" value="F:metal ion binding"/>
    <property type="evidence" value="ECO:0007669"/>
    <property type="project" value="UniProtKB-KW"/>
</dbReference>
<dbReference type="InterPro" id="IPR027806">
    <property type="entry name" value="HARBI1_dom"/>
</dbReference>
<organism evidence="9 10">
    <name type="scientific">Sphaerobolus stellatus (strain SS14)</name>
    <dbReference type="NCBI Taxonomy" id="990650"/>
    <lineage>
        <taxon>Eukaryota</taxon>
        <taxon>Fungi</taxon>
        <taxon>Dikarya</taxon>
        <taxon>Basidiomycota</taxon>
        <taxon>Agaricomycotina</taxon>
        <taxon>Agaricomycetes</taxon>
        <taxon>Phallomycetidae</taxon>
        <taxon>Geastrales</taxon>
        <taxon>Sphaerobolaceae</taxon>
        <taxon>Sphaerobolus</taxon>
    </lineage>
</organism>
<comment type="subcellular location">
    <subcellularLocation>
        <location evidence="2">Nucleus</location>
    </subcellularLocation>
</comment>
<dbReference type="OrthoDB" id="3246760at2759"/>
<evidence type="ECO:0000256" key="2">
    <source>
        <dbReference type="ARBA" id="ARBA00004123"/>
    </source>
</evidence>
<feature type="non-terminal residue" evidence="9">
    <location>
        <position position="1"/>
    </location>
</feature>
<dbReference type="Pfam" id="PF13359">
    <property type="entry name" value="DDE_Tnp_4"/>
    <property type="match status" value="1"/>
</dbReference>
<dbReference type="Proteomes" id="UP000054279">
    <property type="component" value="Unassembled WGS sequence"/>
</dbReference>
<evidence type="ECO:0000256" key="3">
    <source>
        <dbReference type="ARBA" id="ARBA00006958"/>
    </source>
</evidence>